<sequence>MRLLIRIERLRAVTGLLWSGWGRVRSLLPERAALAAMRHRPRQDLIAGLTVAVVALPLALGFGISSGLGAASGLATAVVAGAIAAVFGGSAVQVSGTSGAMTVVLMPIMSTHGATGVLTVGLLAGLLLIGLALARAGRYMALVPAPVVAGFTVGIACVIGLQQLPHALGVDARSSDKVAVMAWHALLDFLARPHWWAMTVTLVVAALLLVGASVRPSLPFSLVAVALATVVAELAGLPLARIGDLPAGLPAPSLDFLDPAAVPSLLAPAVAVAALAALESLLSASVSDGMTEGKRHDPDRELFGQGLANLVTPLFGGMPGTGAIVRTAINVRSGAQSRLAALSHAGILALIVYTAAGLVSRIPLAALAGVLLATSVRMVERDAVRAMFRSTRGDGVVLVLTAVATLMLDTVLAVILGLVVAGAMALRAMARNVSLDAEPLRHDLQPHHSEDEHALLAEHIVTYRLAGPLFFAAAHRFLRELSEVSDMSVVVVRMSRVTTIDASGALALGDAIGRLERRGVMVYVSGIPDGHHRPLEALGVIARLDRAGQVFATTTEAIAAARERLHSTGIVPRLAG</sequence>
<keyword evidence="4 5" id="KW-0472">Membrane</keyword>
<dbReference type="Proteomes" id="UP000306628">
    <property type="component" value="Unassembled WGS sequence"/>
</dbReference>
<feature type="transmembrane region" description="Helical" evidence="5">
    <location>
        <begin position="45"/>
        <end position="64"/>
    </location>
</feature>
<protein>
    <submittedName>
        <fullName evidence="7">SulP family inorganic anion transporter</fullName>
    </submittedName>
</protein>
<feature type="transmembrane region" description="Helical" evidence="5">
    <location>
        <begin position="399"/>
        <end position="426"/>
    </location>
</feature>
<dbReference type="InterPro" id="IPR001902">
    <property type="entry name" value="SLC26A/SulP_fam"/>
</dbReference>
<evidence type="ECO:0000259" key="6">
    <source>
        <dbReference type="PROSITE" id="PS50801"/>
    </source>
</evidence>
<evidence type="ECO:0000256" key="3">
    <source>
        <dbReference type="ARBA" id="ARBA00022989"/>
    </source>
</evidence>
<dbReference type="GO" id="GO:0016020">
    <property type="term" value="C:membrane"/>
    <property type="evidence" value="ECO:0007669"/>
    <property type="project" value="UniProtKB-SubCell"/>
</dbReference>
<organism evidence="7 8">
    <name type="scientific">Nonomuraea zeae</name>
    <dbReference type="NCBI Taxonomy" id="1642303"/>
    <lineage>
        <taxon>Bacteria</taxon>
        <taxon>Bacillati</taxon>
        <taxon>Actinomycetota</taxon>
        <taxon>Actinomycetes</taxon>
        <taxon>Streptosporangiales</taxon>
        <taxon>Streptosporangiaceae</taxon>
        <taxon>Nonomuraea</taxon>
    </lineage>
</organism>
<comment type="subcellular location">
    <subcellularLocation>
        <location evidence="1">Membrane</location>
        <topology evidence="1">Multi-pass membrane protein</topology>
    </subcellularLocation>
</comment>
<feature type="transmembrane region" description="Helical" evidence="5">
    <location>
        <begin position="261"/>
        <end position="282"/>
    </location>
</feature>
<feature type="transmembrane region" description="Helical" evidence="5">
    <location>
        <begin position="337"/>
        <end position="356"/>
    </location>
</feature>
<keyword evidence="8" id="KW-1185">Reference proteome</keyword>
<evidence type="ECO:0000256" key="1">
    <source>
        <dbReference type="ARBA" id="ARBA00004141"/>
    </source>
</evidence>
<feature type="transmembrane region" description="Helical" evidence="5">
    <location>
        <begin position="113"/>
        <end position="133"/>
    </location>
</feature>
<feature type="transmembrane region" description="Helical" evidence="5">
    <location>
        <begin position="139"/>
        <end position="161"/>
    </location>
</feature>
<dbReference type="EMBL" id="VCKX01000373">
    <property type="protein sequence ID" value="TMR16576.1"/>
    <property type="molecule type" value="Genomic_DNA"/>
</dbReference>
<evidence type="ECO:0000313" key="7">
    <source>
        <dbReference type="EMBL" id="TMR16576.1"/>
    </source>
</evidence>
<dbReference type="AlphaFoldDB" id="A0A5S4FDK4"/>
<feature type="transmembrane region" description="Helical" evidence="5">
    <location>
        <begin position="220"/>
        <end position="240"/>
    </location>
</feature>
<dbReference type="CDD" id="cd07042">
    <property type="entry name" value="STAS_SulP_like_sulfate_transporter"/>
    <property type="match status" value="1"/>
</dbReference>
<gene>
    <name evidence="7" type="ORF">ETD85_55140</name>
</gene>
<dbReference type="InterPro" id="IPR036513">
    <property type="entry name" value="STAS_dom_sf"/>
</dbReference>
<evidence type="ECO:0000256" key="4">
    <source>
        <dbReference type="ARBA" id="ARBA00023136"/>
    </source>
</evidence>
<dbReference type="InterPro" id="IPR011547">
    <property type="entry name" value="SLC26A/SulP_dom"/>
</dbReference>
<proteinExistence type="predicted"/>
<dbReference type="PANTHER" id="PTHR11814">
    <property type="entry name" value="SULFATE TRANSPORTER"/>
    <property type="match status" value="1"/>
</dbReference>
<dbReference type="InterPro" id="IPR002645">
    <property type="entry name" value="STAS_dom"/>
</dbReference>
<feature type="transmembrane region" description="Helical" evidence="5">
    <location>
        <begin position="195"/>
        <end position="214"/>
    </location>
</feature>
<reference evidence="7 8" key="1">
    <citation type="submission" date="2019-05" db="EMBL/GenBank/DDBJ databases">
        <title>Draft genome sequence of Nonomuraea zeae DSM 100528.</title>
        <authorList>
            <person name="Saricaoglu S."/>
            <person name="Isik K."/>
        </authorList>
    </citation>
    <scope>NUCLEOTIDE SEQUENCE [LARGE SCALE GENOMIC DNA]</scope>
    <source>
        <strain evidence="7 8">DSM 100528</strain>
    </source>
</reference>
<accession>A0A5S4FDK4</accession>
<keyword evidence="3 5" id="KW-1133">Transmembrane helix</keyword>
<evidence type="ECO:0000256" key="5">
    <source>
        <dbReference type="SAM" id="Phobius"/>
    </source>
</evidence>
<evidence type="ECO:0000256" key="2">
    <source>
        <dbReference type="ARBA" id="ARBA00022692"/>
    </source>
</evidence>
<dbReference type="SUPFAM" id="SSF52091">
    <property type="entry name" value="SpoIIaa-like"/>
    <property type="match status" value="1"/>
</dbReference>
<dbReference type="PROSITE" id="PS50801">
    <property type="entry name" value="STAS"/>
    <property type="match status" value="1"/>
</dbReference>
<dbReference type="Gene3D" id="3.30.750.24">
    <property type="entry name" value="STAS domain"/>
    <property type="match status" value="1"/>
</dbReference>
<name>A0A5S4FDK4_9ACTN</name>
<feature type="transmembrane region" description="Helical" evidence="5">
    <location>
        <begin position="302"/>
        <end position="325"/>
    </location>
</feature>
<dbReference type="OrthoDB" id="9769739at2"/>
<dbReference type="Pfam" id="PF00916">
    <property type="entry name" value="Sulfate_transp"/>
    <property type="match status" value="1"/>
</dbReference>
<keyword evidence="2 5" id="KW-0812">Transmembrane</keyword>
<feature type="transmembrane region" description="Helical" evidence="5">
    <location>
        <begin position="70"/>
        <end position="92"/>
    </location>
</feature>
<dbReference type="Pfam" id="PF01740">
    <property type="entry name" value="STAS"/>
    <property type="match status" value="1"/>
</dbReference>
<evidence type="ECO:0000313" key="8">
    <source>
        <dbReference type="Proteomes" id="UP000306628"/>
    </source>
</evidence>
<dbReference type="GO" id="GO:0055085">
    <property type="term" value="P:transmembrane transport"/>
    <property type="evidence" value="ECO:0007669"/>
    <property type="project" value="InterPro"/>
</dbReference>
<comment type="caution">
    <text evidence="7">The sequence shown here is derived from an EMBL/GenBank/DDBJ whole genome shotgun (WGS) entry which is preliminary data.</text>
</comment>
<feature type="domain" description="STAS" evidence="6">
    <location>
        <begin position="450"/>
        <end position="561"/>
    </location>
</feature>